<accession>A0ABU1RM90</accession>
<protein>
    <submittedName>
        <fullName evidence="2">Transcriptional regulator with XRE-family HTH domain</fullName>
    </submittedName>
</protein>
<name>A0ABU1RM90_9GAMM</name>
<organism evidence="2 3">
    <name type="scientific">Pseudoxanthomonas sacheonensis</name>
    <dbReference type="NCBI Taxonomy" id="443615"/>
    <lineage>
        <taxon>Bacteria</taxon>
        <taxon>Pseudomonadati</taxon>
        <taxon>Pseudomonadota</taxon>
        <taxon>Gammaproteobacteria</taxon>
        <taxon>Lysobacterales</taxon>
        <taxon>Lysobacteraceae</taxon>
        <taxon>Pseudoxanthomonas</taxon>
    </lineage>
</organism>
<dbReference type="EMBL" id="JAVDTT010000001">
    <property type="protein sequence ID" value="MDR6839888.1"/>
    <property type="molecule type" value="Genomic_DNA"/>
</dbReference>
<feature type="domain" description="HTH cro/C1-type" evidence="1">
    <location>
        <begin position="11"/>
        <end position="64"/>
    </location>
</feature>
<dbReference type="RefSeq" id="WP_310089696.1">
    <property type="nucleotide sequence ID" value="NZ_JAVDTT010000001.1"/>
</dbReference>
<evidence type="ECO:0000313" key="2">
    <source>
        <dbReference type="EMBL" id="MDR6839888.1"/>
    </source>
</evidence>
<dbReference type="Pfam" id="PF13443">
    <property type="entry name" value="HTH_26"/>
    <property type="match status" value="1"/>
</dbReference>
<dbReference type="SUPFAM" id="SSF47413">
    <property type="entry name" value="lambda repressor-like DNA-binding domains"/>
    <property type="match status" value="1"/>
</dbReference>
<dbReference type="InterPro" id="IPR001387">
    <property type="entry name" value="Cro/C1-type_HTH"/>
</dbReference>
<reference evidence="2 3" key="1">
    <citation type="submission" date="2023-07" db="EMBL/GenBank/DDBJ databases">
        <title>Sorghum-associated microbial communities from plants grown in Nebraska, USA.</title>
        <authorList>
            <person name="Schachtman D."/>
        </authorList>
    </citation>
    <scope>NUCLEOTIDE SEQUENCE [LARGE SCALE GENOMIC DNA]</scope>
    <source>
        <strain evidence="2 3">BE107</strain>
    </source>
</reference>
<dbReference type="CDD" id="cd00093">
    <property type="entry name" value="HTH_XRE"/>
    <property type="match status" value="1"/>
</dbReference>
<keyword evidence="3" id="KW-1185">Reference proteome</keyword>
<dbReference type="PROSITE" id="PS50943">
    <property type="entry name" value="HTH_CROC1"/>
    <property type="match status" value="1"/>
</dbReference>
<dbReference type="SMART" id="SM00530">
    <property type="entry name" value="HTH_XRE"/>
    <property type="match status" value="1"/>
</dbReference>
<sequence>MALSIELVDSLKRCLRAQGLTYRDLAARLKLSEAAIKRMFSQRAMSLQRLEQICDALDVGLAELSAESARGRPAMANLSESQEQALVSEPALLLALFLTINRWRQEDVLAQFDFNIAQWTALLVKLDRLGIIELMPGNRGRPLTARNFRWRANGPMERYFRLNLLGDFFADPFDGEQDALLLLSGSLSIEGVKQLRLRLEELAREFDALLARDATLSAQERVGVSLVLAQKPWLLQLFQPYRRAQNG</sequence>
<comment type="caution">
    <text evidence="2">The sequence shown here is derived from an EMBL/GenBank/DDBJ whole genome shotgun (WGS) entry which is preliminary data.</text>
</comment>
<dbReference type="Gene3D" id="1.10.260.40">
    <property type="entry name" value="lambda repressor-like DNA-binding domains"/>
    <property type="match status" value="1"/>
</dbReference>
<proteinExistence type="predicted"/>
<dbReference type="Proteomes" id="UP001254759">
    <property type="component" value="Unassembled WGS sequence"/>
</dbReference>
<gene>
    <name evidence="2" type="ORF">J2W94_000152</name>
</gene>
<dbReference type="InterPro" id="IPR010982">
    <property type="entry name" value="Lambda_DNA-bd_dom_sf"/>
</dbReference>
<evidence type="ECO:0000313" key="3">
    <source>
        <dbReference type="Proteomes" id="UP001254759"/>
    </source>
</evidence>
<evidence type="ECO:0000259" key="1">
    <source>
        <dbReference type="PROSITE" id="PS50943"/>
    </source>
</evidence>